<dbReference type="InterPro" id="IPR012910">
    <property type="entry name" value="Plug_dom"/>
</dbReference>
<protein>
    <recommendedName>
        <fullName evidence="14">TonB-dependent siderophore receptor</fullName>
    </recommendedName>
</protein>
<keyword evidence="10" id="KW-0732">Signal</keyword>
<dbReference type="CDD" id="cd01347">
    <property type="entry name" value="ligand_gated_channel"/>
    <property type="match status" value="1"/>
</dbReference>
<evidence type="ECO:0000256" key="2">
    <source>
        <dbReference type="ARBA" id="ARBA00009810"/>
    </source>
</evidence>
<dbReference type="GO" id="GO:0034257">
    <property type="term" value="F:nicotinamide riboside transmembrane transporter activity"/>
    <property type="evidence" value="ECO:0007669"/>
    <property type="project" value="InterPro"/>
</dbReference>
<dbReference type="AlphaFoldDB" id="A0AA38XCT2"/>
<comment type="similarity">
    <text evidence="2">Belongs to the TonB-dependent receptor family.</text>
</comment>
<comment type="subcellular location">
    <subcellularLocation>
        <location evidence="1">Cell outer membrane</location>
        <topology evidence="1">Multi-pass membrane protein</topology>
    </subcellularLocation>
</comment>
<dbReference type="Gene3D" id="2.40.170.20">
    <property type="entry name" value="TonB-dependent receptor, beta-barrel domain"/>
    <property type="match status" value="1"/>
</dbReference>
<keyword evidence="5 9" id="KW-1133">Transmembrane helix</keyword>
<evidence type="ECO:0000256" key="8">
    <source>
        <dbReference type="ARBA" id="ARBA00023237"/>
    </source>
</evidence>
<feature type="domain" description="TonB-dependent receptor-like beta-barrel" evidence="11">
    <location>
        <begin position="235"/>
        <end position="692"/>
    </location>
</feature>
<dbReference type="InterPro" id="IPR036942">
    <property type="entry name" value="Beta-barrel_TonB_sf"/>
</dbReference>
<feature type="domain" description="TonB-dependent receptor plug" evidence="12">
    <location>
        <begin position="66"/>
        <end position="164"/>
    </location>
</feature>
<evidence type="ECO:0008006" key="14">
    <source>
        <dbReference type="Google" id="ProtNLM"/>
    </source>
</evidence>
<dbReference type="InterPro" id="IPR039426">
    <property type="entry name" value="TonB-dep_rcpt-like"/>
</dbReference>
<dbReference type="Pfam" id="PF00593">
    <property type="entry name" value="TonB_dep_Rec_b-barrel"/>
    <property type="match status" value="1"/>
</dbReference>
<dbReference type="PANTHER" id="PTHR32552:SF83">
    <property type="entry name" value="BLR3904 PROTEIN"/>
    <property type="match status" value="1"/>
</dbReference>
<evidence type="ECO:0000256" key="7">
    <source>
        <dbReference type="ARBA" id="ARBA00023136"/>
    </source>
</evidence>
<keyword evidence="8" id="KW-0998">Cell outer membrane</keyword>
<name>A0AA38XCT2_9EURO</name>
<dbReference type="PANTHER" id="PTHR32552">
    <property type="entry name" value="FERRICHROME IRON RECEPTOR-RELATED"/>
    <property type="match status" value="1"/>
</dbReference>
<accession>A0AA38XCT2</accession>
<dbReference type="InterPro" id="IPR010105">
    <property type="entry name" value="TonB_sidphr_rcpt"/>
</dbReference>
<organism evidence="13">
    <name type="scientific">Knufia peltigerae</name>
    <dbReference type="NCBI Taxonomy" id="1002370"/>
    <lineage>
        <taxon>Eukaryota</taxon>
        <taxon>Fungi</taxon>
        <taxon>Dikarya</taxon>
        <taxon>Ascomycota</taxon>
        <taxon>Pezizomycotina</taxon>
        <taxon>Eurotiomycetes</taxon>
        <taxon>Chaetothyriomycetidae</taxon>
        <taxon>Chaetothyriales</taxon>
        <taxon>Trichomeriaceae</taxon>
        <taxon>Knufia</taxon>
    </lineage>
</organism>
<keyword evidence="4 9" id="KW-0812">Transmembrane</keyword>
<dbReference type="GO" id="GO:0038023">
    <property type="term" value="F:signaling receptor activity"/>
    <property type="evidence" value="ECO:0007669"/>
    <property type="project" value="InterPro"/>
</dbReference>
<feature type="transmembrane region" description="Helical" evidence="9">
    <location>
        <begin position="875"/>
        <end position="893"/>
    </location>
</feature>
<dbReference type="NCBIfam" id="TIGR01528">
    <property type="entry name" value="NMN_trans_PnuC"/>
    <property type="match status" value="1"/>
</dbReference>
<comment type="caution">
    <text evidence="13">The sequence shown here is derived from an EMBL/GenBank/DDBJ whole genome shotgun (WGS) entry which is preliminary data.</text>
</comment>
<feature type="transmembrane region" description="Helical" evidence="9">
    <location>
        <begin position="739"/>
        <end position="758"/>
    </location>
</feature>
<proteinExistence type="inferred from homology"/>
<dbReference type="Pfam" id="PF04973">
    <property type="entry name" value="NMN_transporter"/>
    <property type="match status" value="1"/>
</dbReference>
<evidence type="ECO:0000256" key="5">
    <source>
        <dbReference type="ARBA" id="ARBA00022989"/>
    </source>
</evidence>
<feature type="transmembrane region" description="Helical" evidence="9">
    <location>
        <begin position="851"/>
        <end position="869"/>
    </location>
</feature>
<dbReference type="GO" id="GO:0015891">
    <property type="term" value="P:siderophore transport"/>
    <property type="evidence" value="ECO:0007669"/>
    <property type="project" value="InterPro"/>
</dbReference>
<dbReference type="GO" id="GO:0016020">
    <property type="term" value="C:membrane"/>
    <property type="evidence" value="ECO:0007669"/>
    <property type="project" value="InterPro"/>
</dbReference>
<dbReference type="NCBIfam" id="TIGR01783">
    <property type="entry name" value="TonB-siderophor"/>
    <property type="match status" value="1"/>
</dbReference>
<gene>
    <name evidence="13" type="ORF">H2204_015241</name>
</gene>
<sequence>MNRCLRPTLLALALCAALPLYASEAGTDAVDAPPSSPTELAAVRVQAGKPVTDTSRVNAFGGGSWKDTPASVNVLERDYLDRRQVRSLSELASNDASLGDAYAPVGYYQNIAIRGFALDAATGYRFNGMSIAGEQRLALENIQQVQILKGEAGLAAGVMAPGGIINYVGKRPAEVRTVTLGTDSEGSRYAAVDVGHWLTPRFGVRFNAAWDASDSYVEHADGRRNFYSLATDWLIGEHGKLEVDANYQTSAQRSVSGFQLLGARDLPRGVDRERLLGYQPWQRPVDIASTNITALHTYDFNDAWQSRLSIGHSRSVIDDNVAFAYGCYYTAGCADGSVPGNYFAPNGDYDIYDYRSPDDTRRNQQARAELRGSFDTGSVGHQLSIGADYFRRTVDKRPSVNEYVGTSNIHDVQVPVFEPSPKMPGASARRLDSRQTAFFALDRMSFGDDWQWLAGGRFVRLDERAYDKRGTPQRHSRLSRFLPQTALVWKATDQLNAYASYVRGISLGQEAPFWTSNADTFLPSMQSRQLEVGVKYVPVDALTLGAAVFRTTQPYQYAKPDGSDVGYTFVEEGQQTHTGLELTANGQLTDALQIVASASVLQARASDTGTPAYEGHQLVNVPKVRASVHLAYALPFVEGLDVTGGWRYAAANVARADGGVRAPDYSVFDAGLRFQHRLHDRAVSWNLSVDNLFNRFYWRDTGSSGGDYYLFPGAPRQARLSVTFALILGVWLMAKRRLAAWPVGLLSVALYGAVFAEAKLYSDTLLQVAFGGFLVYGWINWRQHAADEGSIRIVPLARGTLLRDLAIGLCGGVALGAGMHTFTDAALPWLDAMLTALSLVGQWWQARRHAACWWVWIVVDVVYVGAYLFKSLHVTAALYVFFLGLALFGLRAWRAAAREPQVATQ</sequence>
<evidence type="ECO:0000256" key="4">
    <source>
        <dbReference type="ARBA" id="ARBA00022692"/>
    </source>
</evidence>
<evidence type="ECO:0000256" key="1">
    <source>
        <dbReference type="ARBA" id="ARBA00004571"/>
    </source>
</evidence>
<dbReference type="GO" id="GO:0015344">
    <property type="term" value="F:siderophore uptake transmembrane transporter activity"/>
    <property type="evidence" value="ECO:0007669"/>
    <property type="project" value="TreeGrafter"/>
</dbReference>
<evidence type="ECO:0000313" key="13">
    <source>
        <dbReference type="EMBL" id="KAJ9611024.1"/>
    </source>
</evidence>
<dbReference type="InterPro" id="IPR037066">
    <property type="entry name" value="Plug_dom_sf"/>
</dbReference>
<evidence type="ECO:0000256" key="10">
    <source>
        <dbReference type="SAM" id="SignalP"/>
    </source>
</evidence>
<dbReference type="Pfam" id="PF07715">
    <property type="entry name" value="Plug"/>
    <property type="match status" value="1"/>
</dbReference>
<dbReference type="InterPro" id="IPR000531">
    <property type="entry name" value="Beta-barrel_TonB"/>
</dbReference>
<keyword evidence="6" id="KW-0798">TonB box</keyword>
<reference evidence="13" key="1">
    <citation type="submission" date="2022-10" db="EMBL/GenBank/DDBJ databases">
        <title>Culturing micro-colonial fungi from biological soil crusts in the Mojave desert and describing Neophaeococcomyces mojavensis, and introducing the new genera and species Taxawa tesnikishii.</title>
        <authorList>
            <person name="Kurbessoian T."/>
            <person name="Stajich J.E."/>
        </authorList>
    </citation>
    <scope>NUCLEOTIDE SEQUENCE</scope>
    <source>
        <strain evidence="13">TK_35</strain>
    </source>
</reference>
<dbReference type="PROSITE" id="PS52016">
    <property type="entry name" value="TONB_DEPENDENT_REC_3"/>
    <property type="match status" value="1"/>
</dbReference>
<dbReference type="SUPFAM" id="SSF56935">
    <property type="entry name" value="Porins"/>
    <property type="match status" value="1"/>
</dbReference>
<evidence type="ECO:0000259" key="11">
    <source>
        <dbReference type="Pfam" id="PF00593"/>
    </source>
</evidence>
<evidence type="ECO:0000259" key="12">
    <source>
        <dbReference type="Pfam" id="PF07715"/>
    </source>
</evidence>
<dbReference type="EMBL" id="JAPDRN010000229">
    <property type="protein sequence ID" value="KAJ9611024.1"/>
    <property type="molecule type" value="Genomic_DNA"/>
</dbReference>
<evidence type="ECO:0000256" key="6">
    <source>
        <dbReference type="ARBA" id="ARBA00023077"/>
    </source>
</evidence>
<dbReference type="Gene3D" id="2.170.130.10">
    <property type="entry name" value="TonB-dependent receptor, plug domain"/>
    <property type="match status" value="1"/>
</dbReference>
<feature type="signal peptide" evidence="10">
    <location>
        <begin position="1"/>
        <end position="25"/>
    </location>
</feature>
<keyword evidence="7 9" id="KW-0472">Membrane</keyword>
<dbReference type="InterPro" id="IPR006419">
    <property type="entry name" value="NMN_transpt_PnuC"/>
</dbReference>
<keyword evidence="3" id="KW-0813">Transport</keyword>
<feature type="chain" id="PRO_5041335773" description="TonB-dependent siderophore receptor" evidence="10">
    <location>
        <begin position="26"/>
        <end position="905"/>
    </location>
</feature>
<evidence type="ECO:0000256" key="9">
    <source>
        <dbReference type="SAM" id="Phobius"/>
    </source>
</evidence>
<evidence type="ECO:0000256" key="3">
    <source>
        <dbReference type="ARBA" id="ARBA00022448"/>
    </source>
</evidence>